<evidence type="ECO:0000313" key="7">
    <source>
        <dbReference type="EMBL" id="KIQ01358.1"/>
    </source>
</evidence>
<keyword evidence="3 5" id="KW-1133">Transmembrane helix</keyword>
<reference evidence="7 8" key="1">
    <citation type="submission" date="2014-12" db="EMBL/GenBank/DDBJ databases">
        <title>16Stimator: statistical estimation of ribosomal gene copy numbers from draft genome assemblies.</title>
        <authorList>
            <person name="Perisin M.A."/>
            <person name="Vetter M."/>
            <person name="Gilbert J.A."/>
            <person name="Bergelson J."/>
        </authorList>
    </citation>
    <scope>NUCLEOTIDE SEQUENCE [LARGE SCALE GENOMIC DNA]</scope>
    <source>
        <strain evidence="7 8">MEJ086</strain>
    </source>
</reference>
<evidence type="ECO:0000256" key="4">
    <source>
        <dbReference type="ARBA" id="ARBA00023136"/>
    </source>
</evidence>
<protein>
    <recommendedName>
        <fullName evidence="6">DUF1232 domain-containing protein</fullName>
    </recommendedName>
</protein>
<name>A0A0D0J6R4_9PSED</name>
<comment type="subcellular location">
    <subcellularLocation>
        <location evidence="1">Endomembrane system</location>
        <topology evidence="1">Multi-pass membrane protein</topology>
    </subcellularLocation>
</comment>
<feature type="transmembrane region" description="Helical" evidence="5">
    <location>
        <begin position="106"/>
        <end position="127"/>
    </location>
</feature>
<evidence type="ECO:0000259" key="6">
    <source>
        <dbReference type="Pfam" id="PF06803"/>
    </source>
</evidence>
<evidence type="ECO:0000256" key="5">
    <source>
        <dbReference type="SAM" id="Phobius"/>
    </source>
</evidence>
<comment type="caution">
    <text evidence="7">The sequence shown here is derived from an EMBL/GenBank/DDBJ whole genome shotgun (WGS) entry which is preliminary data.</text>
</comment>
<dbReference type="GO" id="GO:0012505">
    <property type="term" value="C:endomembrane system"/>
    <property type="evidence" value="ECO:0007669"/>
    <property type="project" value="UniProtKB-SubCell"/>
</dbReference>
<dbReference type="Pfam" id="PF06803">
    <property type="entry name" value="DUF1232"/>
    <property type="match status" value="1"/>
</dbReference>
<evidence type="ECO:0000256" key="3">
    <source>
        <dbReference type="ARBA" id="ARBA00022989"/>
    </source>
</evidence>
<keyword evidence="4 5" id="KW-0472">Membrane</keyword>
<organism evidence="7 8">
    <name type="scientific">Pseudomonas fulva</name>
    <dbReference type="NCBI Taxonomy" id="47880"/>
    <lineage>
        <taxon>Bacteria</taxon>
        <taxon>Pseudomonadati</taxon>
        <taxon>Pseudomonadota</taxon>
        <taxon>Gammaproteobacteria</taxon>
        <taxon>Pseudomonadales</taxon>
        <taxon>Pseudomonadaceae</taxon>
        <taxon>Pseudomonas</taxon>
    </lineage>
</organism>
<evidence type="ECO:0000256" key="2">
    <source>
        <dbReference type="ARBA" id="ARBA00022692"/>
    </source>
</evidence>
<evidence type="ECO:0000313" key="8">
    <source>
        <dbReference type="Proteomes" id="UP000032068"/>
    </source>
</evidence>
<dbReference type="InterPro" id="IPR010652">
    <property type="entry name" value="DUF1232"/>
</dbReference>
<feature type="transmembrane region" description="Helical" evidence="5">
    <location>
        <begin position="37"/>
        <end position="60"/>
    </location>
</feature>
<keyword evidence="2 5" id="KW-0812">Transmembrane</keyword>
<dbReference type="RefSeq" id="WP_042553317.1">
    <property type="nucleotide sequence ID" value="NZ_JXQW01000022.1"/>
</dbReference>
<gene>
    <name evidence="7" type="ORF">RU08_08275</name>
</gene>
<evidence type="ECO:0000256" key="1">
    <source>
        <dbReference type="ARBA" id="ARBA00004127"/>
    </source>
</evidence>
<dbReference type="OrthoDB" id="9804184at2"/>
<dbReference type="AlphaFoldDB" id="A0A0D0J6R4"/>
<dbReference type="Proteomes" id="UP000032068">
    <property type="component" value="Unassembled WGS sequence"/>
</dbReference>
<proteinExistence type="predicted"/>
<sequence length="129" mass="14290">MKTLLSTLRTWAKALKRQIILLWLCCRQPDMPWPAKLVGIAVVLYAVSPVDLIPDFIPVLGLLDDLLLLPLGIALAVRLTPAELIQRCRPQAERLADTRIGGRGRWVAAAIIVALWVLLAALVWRGLRG</sequence>
<dbReference type="EMBL" id="JXQW01000022">
    <property type="protein sequence ID" value="KIQ01358.1"/>
    <property type="molecule type" value="Genomic_DNA"/>
</dbReference>
<accession>A0A0D0J6R4</accession>
<feature type="domain" description="DUF1232" evidence="6">
    <location>
        <begin position="35"/>
        <end position="71"/>
    </location>
</feature>